<accession>A0A0W0G1W2</accession>
<comment type="caution">
    <text evidence="3">The sequence shown here is derived from an EMBL/GenBank/DDBJ whole genome shotgun (WGS) entry which is preliminary data.</text>
</comment>
<keyword evidence="1" id="KW-0560">Oxidoreductase</keyword>
<sequence length="349" mass="38640">MSSPTRKIGGAKVNPIGFGAMGISVFYGAVGSDEERFKVLDAVYESGCNHWDTADLYGDSEELIGKWRVVFRRCPSVVSSCTCYRLKRTGKRSDIFLATKFAVTPNGIRGDAPYVKEAFERSLKKLGVDYVDLTDIKVPIEETVGAMAELVKEGKVKYLGLSECSPNSLRRAHAVHPIAAVQVEFSPLVLDIESSEYDLLKTARELGVTVVAYSPLARGIITGQIKSTDELEEDDFRRSIPKYSKENFPKILDIVNQLTEIGKKHNATPGQVTLAWILAQGDDFLVIPGTKKIKYVKENMGAANVKLSPEEVARIRKIAEDADKAIPDKRYMQFAMDMLNVETPLPQKS</sequence>
<evidence type="ECO:0000256" key="1">
    <source>
        <dbReference type="ARBA" id="ARBA00023002"/>
    </source>
</evidence>
<proteinExistence type="predicted"/>
<reference evidence="3 4" key="1">
    <citation type="submission" date="2015-12" db="EMBL/GenBank/DDBJ databases">
        <title>Draft genome sequence of Moniliophthora roreri, the causal agent of frosty pod rot of cacao.</title>
        <authorList>
            <person name="Aime M.C."/>
            <person name="Diaz-Valderrama J.R."/>
            <person name="Kijpornyongpan T."/>
            <person name="Phillips-Mora W."/>
        </authorList>
    </citation>
    <scope>NUCLEOTIDE SEQUENCE [LARGE SCALE GENOMIC DNA]</scope>
    <source>
        <strain evidence="3 4">MCA 2952</strain>
    </source>
</reference>
<dbReference type="InterPro" id="IPR023210">
    <property type="entry name" value="NADP_OxRdtase_dom"/>
</dbReference>
<dbReference type="InterPro" id="IPR036812">
    <property type="entry name" value="NAD(P)_OxRdtase_dom_sf"/>
</dbReference>
<gene>
    <name evidence="3" type="ORF">WG66_4846</name>
</gene>
<dbReference type="PANTHER" id="PTHR43625">
    <property type="entry name" value="AFLATOXIN B1 ALDEHYDE REDUCTASE"/>
    <property type="match status" value="1"/>
</dbReference>
<protein>
    <recommendedName>
        <fullName evidence="2">NADP-dependent oxidoreductase domain-containing protein</fullName>
    </recommendedName>
</protein>
<organism evidence="3 4">
    <name type="scientific">Moniliophthora roreri</name>
    <name type="common">Frosty pod rot fungus</name>
    <name type="synonym">Monilia roreri</name>
    <dbReference type="NCBI Taxonomy" id="221103"/>
    <lineage>
        <taxon>Eukaryota</taxon>
        <taxon>Fungi</taxon>
        <taxon>Dikarya</taxon>
        <taxon>Basidiomycota</taxon>
        <taxon>Agaricomycotina</taxon>
        <taxon>Agaricomycetes</taxon>
        <taxon>Agaricomycetidae</taxon>
        <taxon>Agaricales</taxon>
        <taxon>Marasmiineae</taxon>
        <taxon>Marasmiaceae</taxon>
        <taxon>Moniliophthora</taxon>
    </lineage>
</organism>
<dbReference type="Pfam" id="PF00248">
    <property type="entry name" value="Aldo_ket_red"/>
    <property type="match status" value="1"/>
</dbReference>
<dbReference type="Proteomes" id="UP000054988">
    <property type="component" value="Unassembled WGS sequence"/>
</dbReference>
<evidence type="ECO:0000313" key="4">
    <source>
        <dbReference type="Proteomes" id="UP000054988"/>
    </source>
</evidence>
<dbReference type="GO" id="GO:0016491">
    <property type="term" value="F:oxidoreductase activity"/>
    <property type="evidence" value="ECO:0007669"/>
    <property type="project" value="UniProtKB-KW"/>
</dbReference>
<name>A0A0W0G1W2_MONRR</name>
<dbReference type="SUPFAM" id="SSF51430">
    <property type="entry name" value="NAD(P)-linked oxidoreductase"/>
    <property type="match status" value="1"/>
</dbReference>
<dbReference type="InterPro" id="IPR050791">
    <property type="entry name" value="Aldo-Keto_reductase"/>
</dbReference>
<dbReference type="EMBL" id="LATX01001317">
    <property type="protein sequence ID" value="KTB42561.1"/>
    <property type="molecule type" value="Genomic_DNA"/>
</dbReference>
<dbReference type="GO" id="GO:0005737">
    <property type="term" value="C:cytoplasm"/>
    <property type="evidence" value="ECO:0007669"/>
    <property type="project" value="TreeGrafter"/>
</dbReference>
<feature type="domain" description="NADP-dependent oxidoreductase" evidence="2">
    <location>
        <begin position="15"/>
        <end position="319"/>
    </location>
</feature>
<dbReference type="AlphaFoldDB" id="A0A0W0G1W2"/>
<dbReference type="Gene3D" id="3.20.20.100">
    <property type="entry name" value="NADP-dependent oxidoreductase domain"/>
    <property type="match status" value="1"/>
</dbReference>
<dbReference type="PANTHER" id="PTHR43625:SF40">
    <property type="entry name" value="ALDO-KETO REDUCTASE YAKC [NADP(+)]"/>
    <property type="match status" value="1"/>
</dbReference>
<evidence type="ECO:0000313" key="3">
    <source>
        <dbReference type="EMBL" id="KTB42561.1"/>
    </source>
</evidence>
<dbReference type="eggNOG" id="KOG1575">
    <property type="taxonomic scope" value="Eukaryota"/>
</dbReference>
<evidence type="ECO:0000259" key="2">
    <source>
        <dbReference type="Pfam" id="PF00248"/>
    </source>
</evidence>